<feature type="signal peptide" evidence="2">
    <location>
        <begin position="1"/>
        <end position="24"/>
    </location>
</feature>
<evidence type="ECO:0000256" key="1">
    <source>
        <dbReference type="SAM" id="MobiDB-lite"/>
    </source>
</evidence>
<feature type="compositionally biased region" description="Basic residues" evidence="1">
    <location>
        <begin position="87"/>
        <end position="108"/>
    </location>
</feature>
<organism evidence="3 4">
    <name type="scientific">Orchesella dallaii</name>
    <dbReference type="NCBI Taxonomy" id="48710"/>
    <lineage>
        <taxon>Eukaryota</taxon>
        <taxon>Metazoa</taxon>
        <taxon>Ecdysozoa</taxon>
        <taxon>Arthropoda</taxon>
        <taxon>Hexapoda</taxon>
        <taxon>Collembola</taxon>
        <taxon>Entomobryomorpha</taxon>
        <taxon>Entomobryoidea</taxon>
        <taxon>Orchesellidae</taxon>
        <taxon>Orchesellinae</taxon>
        <taxon>Orchesella</taxon>
    </lineage>
</organism>
<feature type="region of interest" description="Disordered" evidence="1">
    <location>
        <begin position="70"/>
        <end position="204"/>
    </location>
</feature>
<dbReference type="EMBL" id="CAXLJM020000072">
    <property type="protein sequence ID" value="CAL8126566.1"/>
    <property type="molecule type" value="Genomic_DNA"/>
</dbReference>
<proteinExistence type="predicted"/>
<reference evidence="3 4" key="1">
    <citation type="submission" date="2024-08" db="EMBL/GenBank/DDBJ databases">
        <authorList>
            <person name="Cucini C."/>
            <person name="Frati F."/>
        </authorList>
    </citation>
    <scope>NUCLEOTIDE SEQUENCE [LARGE SCALE GENOMIC DNA]</scope>
</reference>
<evidence type="ECO:0000256" key="2">
    <source>
        <dbReference type="SAM" id="SignalP"/>
    </source>
</evidence>
<name>A0ABP1RCX3_9HEXA</name>
<sequence>MAEMYAKTICKLFLICILVGVIESISLSFPSEESPSEGFIVEKESKEISSPPIFPRRTIRSLKDVNFELDTAEGRHKNNRQSYNYKSKPRRNQYNSHNRHSTNKRGKGGYHASDSYDSNSGYSTNSNFDKATKGDYGDSDHKEYGGKSGNNSKGGRHGGREYGGSSGGSGGTHGGSNTRYQGGSGHHGDYGDDGNSYLSAGNGY</sequence>
<keyword evidence="2" id="KW-0732">Signal</keyword>
<evidence type="ECO:0000313" key="4">
    <source>
        <dbReference type="Proteomes" id="UP001642540"/>
    </source>
</evidence>
<feature type="compositionally biased region" description="Polar residues" evidence="1">
    <location>
        <begin position="115"/>
        <end position="129"/>
    </location>
</feature>
<feature type="compositionally biased region" description="Basic and acidic residues" evidence="1">
    <location>
        <begin position="130"/>
        <end position="145"/>
    </location>
</feature>
<comment type="caution">
    <text evidence="3">The sequence shown here is derived from an EMBL/GenBank/DDBJ whole genome shotgun (WGS) entry which is preliminary data.</text>
</comment>
<feature type="compositionally biased region" description="Gly residues" evidence="1">
    <location>
        <begin position="161"/>
        <end position="174"/>
    </location>
</feature>
<evidence type="ECO:0000313" key="3">
    <source>
        <dbReference type="EMBL" id="CAL8126566.1"/>
    </source>
</evidence>
<gene>
    <name evidence="3" type="ORF">ODALV1_LOCUS21457</name>
</gene>
<dbReference type="Proteomes" id="UP001642540">
    <property type="component" value="Unassembled WGS sequence"/>
</dbReference>
<feature type="chain" id="PRO_5045785009" evidence="2">
    <location>
        <begin position="25"/>
        <end position="204"/>
    </location>
</feature>
<protein>
    <submittedName>
        <fullName evidence="3">Uncharacterized protein</fullName>
    </submittedName>
</protein>
<keyword evidence="4" id="KW-1185">Reference proteome</keyword>
<accession>A0ABP1RCX3</accession>